<accession>A0ACC2X2M4</accession>
<protein>
    <submittedName>
        <fullName evidence="1">Uncharacterized protein</fullName>
    </submittedName>
</protein>
<proteinExistence type="predicted"/>
<organism evidence="1 2">
    <name type="scientific">Naganishia vaughanmartiniae</name>
    <dbReference type="NCBI Taxonomy" id="1424756"/>
    <lineage>
        <taxon>Eukaryota</taxon>
        <taxon>Fungi</taxon>
        <taxon>Dikarya</taxon>
        <taxon>Basidiomycota</taxon>
        <taxon>Agaricomycotina</taxon>
        <taxon>Tremellomycetes</taxon>
        <taxon>Filobasidiales</taxon>
        <taxon>Filobasidiaceae</taxon>
        <taxon>Naganishia</taxon>
    </lineage>
</organism>
<keyword evidence="2" id="KW-1185">Reference proteome</keyword>
<dbReference type="Proteomes" id="UP001243375">
    <property type="component" value="Unassembled WGS sequence"/>
</dbReference>
<dbReference type="EMBL" id="JASBWU010000013">
    <property type="protein sequence ID" value="KAJ9117002.1"/>
    <property type="molecule type" value="Genomic_DNA"/>
</dbReference>
<evidence type="ECO:0000313" key="1">
    <source>
        <dbReference type="EMBL" id="KAJ9117002.1"/>
    </source>
</evidence>
<evidence type="ECO:0000313" key="2">
    <source>
        <dbReference type="Proteomes" id="UP001243375"/>
    </source>
</evidence>
<gene>
    <name evidence="1" type="ORF">QFC22_004660</name>
</gene>
<sequence length="148" mass="15999">MCEYTEVRTSPAGDVLFASTRGLEPSEKGYVIAIPLDPATSLYSGESNIHAASGSEEYLPVHRWQTPTSGGWANAIAVCPEVGAKGEVWMTLTDSEEGWVWMLRWTLAEGFEVVGSVNLNDSGEGDVRKAKKAEGKDIIGASVTVWYD</sequence>
<name>A0ACC2X2M4_9TREE</name>
<reference evidence="1" key="1">
    <citation type="submission" date="2023-04" db="EMBL/GenBank/DDBJ databases">
        <title>Draft Genome sequencing of Naganishia species isolated from polar environments using Oxford Nanopore Technology.</title>
        <authorList>
            <person name="Leo P."/>
            <person name="Venkateswaran K."/>
        </authorList>
    </citation>
    <scope>NUCLEOTIDE SEQUENCE</scope>
    <source>
        <strain evidence="1">MNA-CCFEE 5425</strain>
    </source>
</reference>
<comment type="caution">
    <text evidence="1">The sequence shown here is derived from an EMBL/GenBank/DDBJ whole genome shotgun (WGS) entry which is preliminary data.</text>
</comment>